<dbReference type="InterPro" id="IPR054202">
    <property type="entry name" value="DUF6907"/>
</dbReference>
<dbReference type="Pfam" id="PF21848">
    <property type="entry name" value="DUF6907"/>
    <property type="match status" value="1"/>
</dbReference>
<evidence type="ECO:0000313" key="2">
    <source>
        <dbReference type="Proteomes" id="UP001059597"/>
    </source>
</evidence>
<accession>A0ABM7ZMG8</accession>
<evidence type="ECO:0000313" key="1">
    <source>
        <dbReference type="EMBL" id="BDM67501.1"/>
    </source>
</evidence>
<name>A0ABM7ZMG8_STRNI</name>
<sequence length="137" mass="15248">MFRSRGKIRIMNAQDWKLSVTGENCPEWCAGDHADEDPEHDAIVHESPTISVELPPQVNGERLRLAFATTAGEDYNDPARGRGPVQVELGTVNEQGMPLFDYTPVPSAEDLDQLIHNLRQATISLEQWRDRLPSAAA</sequence>
<protein>
    <submittedName>
        <fullName evidence="1">Uncharacterized protein</fullName>
    </submittedName>
</protein>
<gene>
    <name evidence="1" type="ORF">HEK616_09880</name>
</gene>
<reference evidence="1" key="1">
    <citation type="submission" date="2022-06" db="EMBL/GenBank/DDBJ databases">
        <title>Complete genome sequence of Streptomyces nigrescens HEK616.</title>
        <authorList>
            <person name="Asamizu S."/>
            <person name="Onaka H."/>
        </authorList>
    </citation>
    <scope>NUCLEOTIDE SEQUENCE</scope>
    <source>
        <strain evidence="1">HEK616</strain>
    </source>
</reference>
<dbReference type="EMBL" id="AP026073">
    <property type="protein sequence ID" value="BDM67501.1"/>
    <property type="molecule type" value="Genomic_DNA"/>
</dbReference>
<keyword evidence="2" id="KW-1185">Reference proteome</keyword>
<dbReference type="Proteomes" id="UP001059597">
    <property type="component" value="Chromosome"/>
</dbReference>
<organism evidence="1 2">
    <name type="scientific">Streptomyces nigrescens</name>
    <dbReference type="NCBI Taxonomy" id="1920"/>
    <lineage>
        <taxon>Bacteria</taxon>
        <taxon>Bacillati</taxon>
        <taxon>Actinomycetota</taxon>
        <taxon>Actinomycetes</taxon>
        <taxon>Kitasatosporales</taxon>
        <taxon>Streptomycetaceae</taxon>
        <taxon>Streptomyces</taxon>
    </lineage>
</organism>
<proteinExistence type="predicted"/>